<dbReference type="RefSeq" id="WP_379560514.1">
    <property type="nucleotide sequence ID" value="NZ_JBHUMX010000006.1"/>
</dbReference>
<dbReference type="Proteomes" id="UP001597451">
    <property type="component" value="Unassembled WGS sequence"/>
</dbReference>
<proteinExistence type="predicted"/>
<accession>A0ABW5PWV2</accession>
<organism evidence="1 2">
    <name type="scientific">Oceanobacillus kapialis</name>
    <dbReference type="NCBI Taxonomy" id="481353"/>
    <lineage>
        <taxon>Bacteria</taxon>
        <taxon>Bacillati</taxon>
        <taxon>Bacillota</taxon>
        <taxon>Bacilli</taxon>
        <taxon>Bacillales</taxon>
        <taxon>Bacillaceae</taxon>
        <taxon>Oceanobacillus</taxon>
    </lineage>
</organism>
<protein>
    <submittedName>
        <fullName evidence="1">Uncharacterized protein</fullName>
    </submittedName>
</protein>
<gene>
    <name evidence="1" type="ORF">ACFSUN_03470</name>
</gene>
<evidence type="ECO:0000313" key="2">
    <source>
        <dbReference type="Proteomes" id="UP001597451"/>
    </source>
</evidence>
<dbReference type="EMBL" id="JBHUMX010000006">
    <property type="protein sequence ID" value="MFD2627854.1"/>
    <property type="molecule type" value="Genomic_DNA"/>
</dbReference>
<name>A0ABW5PWV2_9BACI</name>
<comment type="caution">
    <text evidence="1">The sequence shown here is derived from an EMBL/GenBank/DDBJ whole genome shotgun (WGS) entry which is preliminary data.</text>
</comment>
<evidence type="ECO:0000313" key="1">
    <source>
        <dbReference type="EMBL" id="MFD2627854.1"/>
    </source>
</evidence>
<reference evidence="2" key="1">
    <citation type="journal article" date="2019" name="Int. J. Syst. Evol. Microbiol.">
        <title>The Global Catalogue of Microorganisms (GCM) 10K type strain sequencing project: providing services to taxonomists for standard genome sequencing and annotation.</title>
        <authorList>
            <consortium name="The Broad Institute Genomics Platform"/>
            <consortium name="The Broad Institute Genome Sequencing Center for Infectious Disease"/>
            <person name="Wu L."/>
            <person name="Ma J."/>
        </authorList>
    </citation>
    <scope>NUCLEOTIDE SEQUENCE [LARGE SCALE GENOMIC DNA]</scope>
    <source>
        <strain evidence="2">TISTR 1858</strain>
    </source>
</reference>
<sequence>MLYAINAKMPVLNCLFDHKNSGNYGYWLEDNASGKVMNGCGIKNAGVKGNHEHRGLYVGRGNIFLEMVLFFQMQVEGAHGLQEELRHPWSLQTSMMPGDAGIYVSRNSTVYMPYSSVLNASGHALWVQRTSRLNEQDGINLFGAKRENTLYYERIKCGY</sequence>
<keyword evidence="2" id="KW-1185">Reference proteome</keyword>